<dbReference type="PANTHER" id="PTHR24348">
    <property type="entry name" value="SERINE/THREONINE-PROTEIN KINASE UNC-51-RELATED"/>
    <property type="match status" value="1"/>
</dbReference>
<name>A0A5J4V116_9EUKA</name>
<dbReference type="SUPFAM" id="SSF56112">
    <property type="entry name" value="Protein kinase-like (PK-like)"/>
    <property type="match status" value="1"/>
</dbReference>
<dbReference type="GO" id="GO:0000407">
    <property type="term" value="C:phagophore assembly site"/>
    <property type="evidence" value="ECO:0007669"/>
    <property type="project" value="TreeGrafter"/>
</dbReference>
<dbReference type="GO" id="GO:0004674">
    <property type="term" value="F:protein serine/threonine kinase activity"/>
    <property type="evidence" value="ECO:0007669"/>
    <property type="project" value="InterPro"/>
</dbReference>
<proteinExistence type="predicted"/>
<organism evidence="7 8">
    <name type="scientific">Streblomastix strix</name>
    <dbReference type="NCBI Taxonomy" id="222440"/>
    <lineage>
        <taxon>Eukaryota</taxon>
        <taxon>Metamonada</taxon>
        <taxon>Preaxostyla</taxon>
        <taxon>Oxymonadida</taxon>
        <taxon>Streblomastigidae</taxon>
        <taxon>Streblomastix</taxon>
    </lineage>
</organism>
<evidence type="ECO:0000313" key="8">
    <source>
        <dbReference type="Proteomes" id="UP000324800"/>
    </source>
</evidence>
<evidence type="ECO:0000256" key="5">
    <source>
        <dbReference type="SAM" id="Coils"/>
    </source>
</evidence>
<dbReference type="InterPro" id="IPR008271">
    <property type="entry name" value="Ser/Thr_kinase_AS"/>
</dbReference>
<dbReference type="Pfam" id="PF00069">
    <property type="entry name" value="Pkinase"/>
    <property type="match status" value="1"/>
</dbReference>
<dbReference type="OrthoDB" id="63989at2759"/>
<dbReference type="InterPro" id="IPR045269">
    <property type="entry name" value="Atg1-like"/>
</dbReference>
<keyword evidence="3" id="KW-0418">Kinase</keyword>
<keyword evidence="5" id="KW-0175">Coiled coil</keyword>
<dbReference type="SMART" id="SM00220">
    <property type="entry name" value="S_TKc"/>
    <property type="match status" value="1"/>
</dbReference>
<dbReference type="InterPro" id="IPR011009">
    <property type="entry name" value="Kinase-like_dom_sf"/>
</dbReference>
<comment type="caution">
    <text evidence="7">The sequence shown here is derived from an EMBL/GenBank/DDBJ whole genome shotgun (WGS) entry which is preliminary data.</text>
</comment>
<keyword evidence="1" id="KW-0808">Transferase</keyword>
<dbReference type="InterPro" id="IPR000719">
    <property type="entry name" value="Prot_kinase_dom"/>
</dbReference>
<evidence type="ECO:0000256" key="2">
    <source>
        <dbReference type="ARBA" id="ARBA00022741"/>
    </source>
</evidence>
<dbReference type="GO" id="GO:0010506">
    <property type="term" value="P:regulation of autophagy"/>
    <property type="evidence" value="ECO:0007669"/>
    <property type="project" value="InterPro"/>
</dbReference>
<gene>
    <name evidence="7" type="ORF">EZS28_028259</name>
</gene>
<protein>
    <recommendedName>
        <fullName evidence="6">Protein kinase domain-containing protein</fullName>
    </recommendedName>
</protein>
<dbReference type="Gene3D" id="1.10.510.10">
    <property type="entry name" value="Transferase(Phosphotransferase) domain 1"/>
    <property type="match status" value="1"/>
</dbReference>
<dbReference type="Proteomes" id="UP000324800">
    <property type="component" value="Unassembled WGS sequence"/>
</dbReference>
<dbReference type="GO" id="GO:0005776">
    <property type="term" value="C:autophagosome"/>
    <property type="evidence" value="ECO:0007669"/>
    <property type="project" value="TreeGrafter"/>
</dbReference>
<dbReference type="AlphaFoldDB" id="A0A5J4V116"/>
<sequence length="270" mass="31183">MEYANMGTLNIVAQQRQIPLPSYVLRALMKQILGGIHTFHDSGLIHRDIKPDNILLNSPPGSGLVRAKISDFGFAKYEDLINEQTYTAGTIPYMAPEMFKKPLIVTQKVDIYALGITFYKLITHKYPVNEPTFEEQGKKINLMQGIERPPEITDNLLWNLLSKMLEFDPNKRIIAFDAHLHPFFESPEAIADISDEQKKLASLADVAYKNNAINNPSFIVAETEIKKFFIHYIQIQQEKQKQEQKLDEEEKKQKQILKNKIEQQQKKQQK</sequence>
<keyword evidence="4" id="KW-0067">ATP-binding</keyword>
<evidence type="ECO:0000313" key="7">
    <source>
        <dbReference type="EMBL" id="KAA6376214.1"/>
    </source>
</evidence>
<feature type="domain" description="Protein kinase" evidence="6">
    <location>
        <begin position="1"/>
        <end position="184"/>
    </location>
</feature>
<evidence type="ECO:0000256" key="4">
    <source>
        <dbReference type="ARBA" id="ARBA00022840"/>
    </source>
</evidence>
<evidence type="ECO:0000256" key="1">
    <source>
        <dbReference type="ARBA" id="ARBA00022679"/>
    </source>
</evidence>
<dbReference type="GO" id="GO:0005829">
    <property type="term" value="C:cytosol"/>
    <property type="evidence" value="ECO:0007669"/>
    <property type="project" value="TreeGrafter"/>
</dbReference>
<dbReference type="PANTHER" id="PTHR24348:SF22">
    <property type="entry name" value="NON-SPECIFIC SERINE_THREONINE PROTEIN KINASE"/>
    <property type="match status" value="1"/>
</dbReference>
<feature type="coiled-coil region" evidence="5">
    <location>
        <begin position="232"/>
        <end position="267"/>
    </location>
</feature>
<dbReference type="GO" id="GO:0016020">
    <property type="term" value="C:membrane"/>
    <property type="evidence" value="ECO:0007669"/>
    <property type="project" value="TreeGrafter"/>
</dbReference>
<dbReference type="GO" id="GO:0000045">
    <property type="term" value="P:autophagosome assembly"/>
    <property type="evidence" value="ECO:0007669"/>
    <property type="project" value="TreeGrafter"/>
</dbReference>
<evidence type="ECO:0000259" key="6">
    <source>
        <dbReference type="PROSITE" id="PS50011"/>
    </source>
</evidence>
<reference evidence="7 8" key="1">
    <citation type="submission" date="2019-03" db="EMBL/GenBank/DDBJ databases">
        <title>Single cell metagenomics reveals metabolic interactions within the superorganism composed of flagellate Streblomastix strix and complex community of Bacteroidetes bacteria on its surface.</title>
        <authorList>
            <person name="Treitli S.C."/>
            <person name="Kolisko M."/>
            <person name="Husnik F."/>
            <person name="Keeling P."/>
            <person name="Hampl V."/>
        </authorList>
    </citation>
    <scope>NUCLEOTIDE SEQUENCE [LARGE SCALE GENOMIC DNA]</scope>
    <source>
        <strain evidence="7">ST1C</strain>
    </source>
</reference>
<evidence type="ECO:0000256" key="3">
    <source>
        <dbReference type="ARBA" id="ARBA00022777"/>
    </source>
</evidence>
<dbReference type="EMBL" id="SNRW01010681">
    <property type="protein sequence ID" value="KAA6376214.1"/>
    <property type="molecule type" value="Genomic_DNA"/>
</dbReference>
<dbReference type="GO" id="GO:0005524">
    <property type="term" value="F:ATP binding"/>
    <property type="evidence" value="ECO:0007669"/>
    <property type="project" value="UniProtKB-KW"/>
</dbReference>
<accession>A0A5J4V116</accession>
<dbReference type="PROSITE" id="PS00108">
    <property type="entry name" value="PROTEIN_KINASE_ST"/>
    <property type="match status" value="1"/>
</dbReference>
<dbReference type="PROSITE" id="PS50011">
    <property type="entry name" value="PROTEIN_KINASE_DOM"/>
    <property type="match status" value="1"/>
</dbReference>
<keyword evidence="2" id="KW-0547">Nucleotide-binding</keyword>